<proteinExistence type="predicted"/>
<evidence type="ECO:0000313" key="2">
    <source>
        <dbReference type="Proteomes" id="UP000033607"/>
    </source>
</evidence>
<dbReference type="Gene3D" id="2.60.40.3440">
    <property type="match status" value="2"/>
</dbReference>
<name>A0A0J9EXV3_9CYAN</name>
<comment type="caution">
    <text evidence="1">The sequence shown here is derived from an EMBL/GenBank/DDBJ whole genome shotgun (WGS) entry which is preliminary data.</text>
</comment>
<dbReference type="EMBL" id="LATL02000011">
    <property type="protein sequence ID" value="KMW70941.1"/>
    <property type="molecule type" value="Genomic_DNA"/>
</dbReference>
<dbReference type="PATRIC" id="fig|1637645.4.peg.219"/>
<protein>
    <recommendedName>
        <fullName evidence="3">RapA2 cadherin-like domain-containing protein</fullName>
    </recommendedName>
</protein>
<reference evidence="1 2" key="1">
    <citation type="submission" date="2015-06" db="EMBL/GenBank/DDBJ databases">
        <title>Draft genome assembly of filamentous brackish cyanobacterium Limnoraphis robusta strain CS-951.</title>
        <authorList>
            <person name="Willis A."/>
            <person name="Parks M."/>
            <person name="Burford M.A."/>
        </authorList>
    </citation>
    <scope>NUCLEOTIDE SEQUENCE [LARGE SCALE GENOMIC DNA]</scope>
    <source>
        <strain evidence="1 2">CS-951</strain>
    </source>
</reference>
<dbReference type="Proteomes" id="UP000033607">
    <property type="component" value="Unassembled WGS sequence"/>
</dbReference>
<sequence>MIKVLDNDSDSDGTLNPASVNIVTQPSKGTAVVNNNGTITYTHTGSGTGSDNFSYRVGDNDGELSASASVAVNIATPPPNQAPVANNDSANVNVAGSVTLNVLSNDTDADGTLNPASVNIVTQPSKGTAVVNNNGTITYTHTGSGTGSDNFSYRVGDNDGELSASASVAVNIATPPPNQAPVANNDSANVNVAGSVTLNVL</sequence>
<accession>A0A0J9EXV3</accession>
<evidence type="ECO:0008006" key="3">
    <source>
        <dbReference type="Google" id="ProtNLM"/>
    </source>
</evidence>
<evidence type="ECO:0000313" key="1">
    <source>
        <dbReference type="EMBL" id="KMW70941.1"/>
    </source>
</evidence>
<dbReference type="Pfam" id="PF17963">
    <property type="entry name" value="Big_9"/>
    <property type="match status" value="2"/>
</dbReference>
<organism evidence="1 2">
    <name type="scientific">Limnoraphis robusta CS-951</name>
    <dbReference type="NCBI Taxonomy" id="1637645"/>
    <lineage>
        <taxon>Bacteria</taxon>
        <taxon>Bacillati</taxon>
        <taxon>Cyanobacteriota</taxon>
        <taxon>Cyanophyceae</taxon>
        <taxon>Oscillatoriophycideae</taxon>
        <taxon>Oscillatoriales</taxon>
        <taxon>Sirenicapillariaceae</taxon>
        <taxon>Limnoraphis</taxon>
    </lineage>
</organism>
<feature type="non-terminal residue" evidence="1">
    <location>
        <position position="201"/>
    </location>
</feature>
<dbReference type="AlphaFoldDB" id="A0A0J9EXV3"/>
<gene>
    <name evidence="1" type="ORF">WN50_31485</name>
</gene>
<dbReference type="NCBIfam" id="NF012211">
    <property type="entry name" value="tand_rpt_95"/>
    <property type="match status" value="2"/>
</dbReference>